<evidence type="ECO:0000313" key="4">
    <source>
        <dbReference type="Proteomes" id="UP000317839"/>
    </source>
</evidence>
<dbReference type="PANTHER" id="PTHR31088:SF9">
    <property type="entry name" value="PHAGE SHOCK PROTEIN A"/>
    <property type="match status" value="1"/>
</dbReference>
<dbReference type="Proteomes" id="UP000317839">
    <property type="component" value="Unassembled WGS sequence"/>
</dbReference>
<dbReference type="EMBL" id="VIKR01000007">
    <property type="protein sequence ID" value="TQV70964.1"/>
    <property type="molecule type" value="Genomic_DNA"/>
</dbReference>
<proteinExistence type="inferred from homology"/>
<keyword evidence="2" id="KW-0175">Coiled coil</keyword>
<dbReference type="Pfam" id="PF04012">
    <property type="entry name" value="PspA_IM30"/>
    <property type="match status" value="1"/>
</dbReference>
<reference evidence="3 4" key="1">
    <citation type="submission" date="2019-06" db="EMBL/GenBank/DDBJ databases">
        <title>Draft genome of Aliikangiella marina GYP-15.</title>
        <authorList>
            <person name="Wang G."/>
        </authorList>
    </citation>
    <scope>NUCLEOTIDE SEQUENCE [LARGE SCALE GENOMIC DNA]</scope>
    <source>
        <strain evidence="3 4">GYP-15</strain>
    </source>
</reference>
<keyword evidence="4" id="KW-1185">Reference proteome</keyword>
<protein>
    <submittedName>
        <fullName evidence="3">PspA/IM30 family protein</fullName>
    </submittedName>
</protein>
<dbReference type="PANTHER" id="PTHR31088">
    <property type="entry name" value="MEMBRANE-ASSOCIATED PROTEIN VIPP1, CHLOROPLASTIC"/>
    <property type="match status" value="1"/>
</dbReference>
<evidence type="ECO:0000256" key="2">
    <source>
        <dbReference type="SAM" id="Coils"/>
    </source>
</evidence>
<feature type="coiled-coil region" evidence="2">
    <location>
        <begin position="96"/>
        <end position="144"/>
    </location>
</feature>
<gene>
    <name evidence="3" type="ORF">FLL45_21800</name>
</gene>
<comment type="caution">
    <text evidence="3">The sequence shown here is derived from an EMBL/GenBank/DDBJ whole genome shotgun (WGS) entry which is preliminary data.</text>
</comment>
<dbReference type="RefSeq" id="WP_142944181.1">
    <property type="nucleotide sequence ID" value="NZ_VIKR01000007.1"/>
</dbReference>
<dbReference type="InterPro" id="IPR007157">
    <property type="entry name" value="PspA_VIPP1"/>
</dbReference>
<evidence type="ECO:0000256" key="1">
    <source>
        <dbReference type="ARBA" id="ARBA00043985"/>
    </source>
</evidence>
<dbReference type="AlphaFoldDB" id="A0A545T172"/>
<evidence type="ECO:0000313" key="3">
    <source>
        <dbReference type="EMBL" id="TQV70964.1"/>
    </source>
</evidence>
<feature type="coiled-coil region" evidence="2">
    <location>
        <begin position="28"/>
        <end position="62"/>
    </location>
</feature>
<sequence>MDIINKMLTAIRGGARELGEAVVDAQSIRVFEQEIVDSKENLERAKEGLTELMARKIATERKLTSCGSRIKENEEFALKAIEQGDDSLALEIAAKIAQLEIEKDQTVAELESYSQNVEALKVQIKTAQKVIAEHERELSVVKVKESVQQASHSVTQTVTFDQSSIGSAKETLQQIKDKQQLEQDKIDAGIALRKELEGDDLDTKLKAAGIKQDAHSADQVLARLKAKTQVAS</sequence>
<organism evidence="3 4">
    <name type="scientific">Aliikangiella marina</name>
    <dbReference type="NCBI Taxonomy" id="1712262"/>
    <lineage>
        <taxon>Bacteria</taxon>
        <taxon>Pseudomonadati</taxon>
        <taxon>Pseudomonadota</taxon>
        <taxon>Gammaproteobacteria</taxon>
        <taxon>Oceanospirillales</taxon>
        <taxon>Pleioneaceae</taxon>
        <taxon>Aliikangiella</taxon>
    </lineage>
</organism>
<accession>A0A545T172</accession>
<comment type="similarity">
    <text evidence="1">Belongs to the PspA/Vipp/IM30 family.</text>
</comment>
<dbReference type="OrthoDB" id="8844617at2"/>
<name>A0A545T172_9GAMM</name>